<name>A0A4C1UEI3_EUMVA</name>
<evidence type="ECO:0000313" key="1">
    <source>
        <dbReference type="EMBL" id="GBP24382.1"/>
    </source>
</evidence>
<comment type="caution">
    <text evidence="1">The sequence shown here is derived from an EMBL/GenBank/DDBJ whole genome shotgun (WGS) entry which is preliminary data.</text>
</comment>
<reference evidence="1 2" key="1">
    <citation type="journal article" date="2019" name="Commun. Biol.">
        <title>The bagworm genome reveals a unique fibroin gene that provides high tensile strength.</title>
        <authorList>
            <person name="Kono N."/>
            <person name="Nakamura H."/>
            <person name="Ohtoshi R."/>
            <person name="Tomita M."/>
            <person name="Numata K."/>
            <person name="Arakawa K."/>
        </authorList>
    </citation>
    <scope>NUCLEOTIDE SEQUENCE [LARGE SCALE GENOMIC DNA]</scope>
</reference>
<keyword evidence="2" id="KW-1185">Reference proteome</keyword>
<dbReference type="Proteomes" id="UP000299102">
    <property type="component" value="Unassembled WGS sequence"/>
</dbReference>
<dbReference type="EMBL" id="BGZK01000161">
    <property type="protein sequence ID" value="GBP24382.1"/>
    <property type="molecule type" value="Genomic_DNA"/>
</dbReference>
<accession>A0A4C1UEI3</accession>
<proteinExistence type="predicted"/>
<gene>
    <name evidence="1" type="ORF">EVAR_19256_1</name>
</gene>
<evidence type="ECO:0000313" key="2">
    <source>
        <dbReference type="Proteomes" id="UP000299102"/>
    </source>
</evidence>
<dbReference type="AlphaFoldDB" id="A0A4C1UEI3"/>
<protein>
    <submittedName>
        <fullName evidence="1">Uncharacterized protein</fullName>
    </submittedName>
</protein>
<organism evidence="1 2">
    <name type="scientific">Eumeta variegata</name>
    <name type="common">Bagworm moth</name>
    <name type="synonym">Eumeta japonica</name>
    <dbReference type="NCBI Taxonomy" id="151549"/>
    <lineage>
        <taxon>Eukaryota</taxon>
        <taxon>Metazoa</taxon>
        <taxon>Ecdysozoa</taxon>
        <taxon>Arthropoda</taxon>
        <taxon>Hexapoda</taxon>
        <taxon>Insecta</taxon>
        <taxon>Pterygota</taxon>
        <taxon>Neoptera</taxon>
        <taxon>Endopterygota</taxon>
        <taxon>Lepidoptera</taxon>
        <taxon>Glossata</taxon>
        <taxon>Ditrysia</taxon>
        <taxon>Tineoidea</taxon>
        <taxon>Psychidae</taxon>
        <taxon>Oiketicinae</taxon>
        <taxon>Eumeta</taxon>
    </lineage>
</organism>
<sequence>MANNASITIKFIRSNERDPLVSFYGIFADDSSLGGRDNGFCEGAEQGGGRAGGALWKCAVLFITNFLISTRIIHFIYYLQPARQRRKDYLISSVQEAFDRHFKIIADKAKISSSPYRPRVTGGCLDELKTHWAIRVLYLSGQDRIGTFRFEGNAVNR</sequence>